<evidence type="ECO:0000313" key="3">
    <source>
        <dbReference type="Proteomes" id="UP001383192"/>
    </source>
</evidence>
<comment type="caution">
    <text evidence="2">The sequence shown here is derived from an EMBL/GenBank/DDBJ whole genome shotgun (WGS) entry which is preliminary data.</text>
</comment>
<name>A0AAW0E901_9AGAR</name>
<evidence type="ECO:0000256" key="1">
    <source>
        <dbReference type="SAM" id="MobiDB-lite"/>
    </source>
</evidence>
<evidence type="ECO:0000313" key="2">
    <source>
        <dbReference type="EMBL" id="KAK7060737.1"/>
    </source>
</evidence>
<protein>
    <submittedName>
        <fullName evidence="2">Uncharacterized protein</fullName>
    </submittedName>
</protein>
<dbReference type="AlphaFoldDB" id="A0AAW0E901"/>
<feature type="compositionally biased region" description="Basic and acidic residues" evidence="1">
    <location>
        <begin position="17"/>
        <end position="28"/>
    </location>
</feature>
<keyword evidence="3" id="KW-1185">Reference proteome</keyword>
<feature type="region of interest" description="Disordered" evidence="1">
    <location>
        <begin position="1"/>
        <end position="35"/>
    </location>
</feature>
<dbReference type="EMBL" id="JAYKXP010000002">
    <property type="protein sequence ID" value="KAK7060737.1"/>
    <property type="molecule type" value="Genomic_DNA"/>
</dbReference>
<reference evidence="2 3" key="1">
    <citation type="submission" date="2024-01" db="EMBL/GenBank/DDBJ databases">
        <title>A draft genome for a cacao thread blight-causing isolate of Paramarasmius palmivorus.</title>
        <authorList>
            <person name="Baruah I.K."/>
            <person name="Bukari Y."/>
            <person name="Amoako-Attah I."/>
            <person name="Meinhardt L.W."/>
            <person name="Bailey B.A."/>
            <person name="Cohen S.P."/>
        </authorList>
    </citation>
    <scope>NUCLEOTIDE SEQUENCE [LARGE SCALE GENOMIC DNA]</scope>
    <source>
        <strain evidence="2 3">GH-12</strain>
    </source>
</reference>
<gene>
    <name evidence="2" type="ORF">VNI00_000469</name>
</gene>
<dbReference type="Proteomes" id="UP001383192">
    <property type="component" value="Unassembled WGS sequence"/>
</dbReference>
<proteinExistence type="predicted"/>
<accession>A0AAW0E901</accession>
<sequence length="465" mass="53157">MASAEHNEIVSIGSPGLEEHEPAERDSKPTPSEPRLLPEIVDRIVEEVMGDLVYDKETGVFDLSKEEMRQLNTLVELGRDWVSRPRYLQAHCLLATSTERHLWRGLREILESPVPSSFIGVVSSFHLDMTEALDPPVHESLSVWRNPNHDIEIVERRAHKYIRVLGVPLSNGATVGHLIHKNTRALSLICPPYPLHLRQRELVVLTETFRHVTILRLQKSWTVKCFTDAVIVLQTLKSLEFLGLGELYVVEDDEEAAWKRLEDRRRCYLKHLKHATLWDVRSPYGMLALLEAGGPFASLRSFKWNFNGDYILHMAQETEAGELMRPGAYLRFSNLLHNLNVAHLEMNEGGSDAWNAIDLIYSSKMTVVGVFPPADVDVGTFLLTNLPAMSLKELYVSQLRRVESLRDVDAWLASLPQLTKVHCLVFDQSSVETWTEEVQWLMPYCWERKMVNIRLITPDEDVGTL</sequence>
<organism evidence="2 3">
    <name type="scientific">Paramarasmius palmivorus</name>
    <dbReference type="NCBI Taxonomy" id="297713"/>
    <lineage>
        <taxon>Eukaryota</taxon>
        <taxon>Fungi</taxon>
        <taxon>Dikarya</taxon>
        <taxon>Basidiomycota</taxon>
        <taxon>Agaricomycotina</taxon>
        <taxon>Agaricomycetes</taxon>
        <taxon>Agaricomycetidae</taxon>
        <taxon>Agaricales</taxon>
        <taxon>Marasmiineae</taxon>
        <taxon>Marasmiaceae</taxon>
        <taxon>Paramarasmius</taxon>
    </lineage>
</organism>